<feature type="region of interest" description="Disordered" evidence="1">
    <location>
        <begin position="1"/>
        <end position="109"/>
    </location>
</feature>
<evidence type="ECO:0000313" key="3">
    <source>
        <dbReference type="Proteomes" id="UP000285655"/>
    </source>
</evidence>
<feature type="compositionally biased region" description="Basic and acidic residues" evidence="1">
    <location>
        <begin position="62"/>
        <end position="105"/>
    </location>
</feature>
<dbReference type="Proteomes" id="UP000285655">
    <property type="component" value="Unassembled WGS sequence"/>
</dbReference>
<evidence type="ECO:0000256" key="1">
    <source>
        <dbReference type="SAM" id="MobiDB-lite"/>
    </source>
</evidence>
<dbReference type="EMBL" id="QZJW01000046">
    <property type="protein sequence ID" value="RJO60387.1"/>
    <property type="molecule type" value="Genomic_DNA"/>
</dbReference>
<dbReference type="AlphaFoldDB" id="A0A419DBD9"/>
<feature type="region of interest" description="Disordered" evidence="1">
    <location>
        <begin position="220"/>
        <end position="247"/>
    </location>
</feature>
<evidence type="ECO:0000313" key="2">
    <source>
        <dbReference type="EMBL" id="RJO60387.1"/>
    </source>
</evidence>
<reference evidence="2 3" key="1">
    <citation type="journal article" date="2017" name="ISME J.">
        <title>Energy and carbon metabolisms in a deep terrestrial subsurface fluid microbial community.</title>
        <authorList>
            <person name="Momper L."/>
            <person name="Jungbluth S.P."/>
            <person name="Lee M.D."/>
            <person name="Amend J.P."/>
        </authorList>
    </citation>
    <scope>NUCLEOTIDE SEQUENCE [LARGE SCALE GENOMIC DNA]</scope>
    <source>
        <strain evidence="2">SURF_29</strain>
    </source>
</reference>
<organism evidence="2 3">
    <name type="scientific">candidate division WS5 bacterium</name>
    <dbReference type="NCBI Taxonomy" id="2093353"/>
    <lineage>
        <taxon>Bacteria</taxon>
        <taxon>candidate division WS5</taxon>
    </lineage>
</organism>
<feature type="compositionally biased region" description="Acidic residues" evidence="1">
    <location>
        <begin position="40"/>
        <end position="58"/>
    </location>
</feature>
<protein>
    <submittedName>
        <fullName evidence="2">Uncharacterized protein</fullName>
    </submittedName>
</protein>
<proteinExistence type="predicted"/>
<name>A0A419DBD9_9BACT</name>
<accession>A0A419DBD9</accession>
<sequence length="263" mass="30524">MSDEKEFVTNENGEEIVNPELVKKPEGESEDEPVEKSEVEPEPEPEEEGEEVVEEEIPTEPKAVEGETPRERALRKEVERLRAKTRERKEKDIFGEKKEEQKTPKVDLSQYEPEEITKFKGILETLADDLGFVKKDDVQSYTYKDKANEILNEFLDNHPEYSPEKDKDDTLWNRFKEEYSLYKQPEDPKLLKKLFQKIHNEITDNKPMEKGKILAKQEKIKVASHGGTSKQKSSAEKEAKIDPSLTAHLRGFSKEDMQEIFGL</sequence>
<comment type="caution">
    <text evidence="2">The sequence shown here is derived from an EMBL/GenBank/DDBJ whole genome shotgun (WGS) entry which is preliminary data.</text>
</comment>
<gene>
    <name evidence="2" type="ORF">C4544_05170</name>
</gene>